<feature type="transmembrane region" description="Helical" evidence="7">
    <location>
        <begin position="128"/>
        <end position="148"/>
    </location>
</feature>
<dbReference type="RefSeq" id="WP_208851382.1">
    <property type="nucleotide sequence ID" value="NZ_JAGGDJ010000080.1"/>
</dbReference>
<reference evidence="9 10" key="1">
    <citation type="submission" date="2021-03" db="EMBL/GenBank/DDBJ databases">
        <title>Paenibacillus artemisicola MWE-103 whole genome sequence.</title>
        <authorList>
            <person name="Ham Y.J."/>
        </authorList>
    </citation>
    <scope>NUCLEOTIDE SEQUENCE [LARGE SCALE GENOMIC DNA]</scope>
    <source>
        <strain evidence="9 10">MWE-103</strain>
    </source>
</reference>
<feature type="transmembrane region" description="Helical" evidence="7">
    <location>
        <begin position="281"/>
        <end position="303"/>
    </location>
</feature>
<feature type="transmembrane region" description="Helical" evidence="7">
    <location>
        <begin position="95"/>
        <end position="116"/>
    </location>
</feature>
<feature type="transmembrane region" description="Helical" evidence="7">
    <location>
        <begin position="31"/>
        <end position="58"/>
    </location>
</feature>
<accession>A0ABS3WKN9</accession>
<feature type="transmembrane region" description="Helical" evidence="7">
    <location>
        <begin position="234"/>
        <end position="254"/>
    </location>
</feature>
<dbReference type="InterPro" id="IPR035906">
    <property type="entry name" value="MetI-like_sf"/>
</dbReference>
<gene>
    <name evidence="9" type="ORF">I8J29_32280</name>
</gene>
<keyword evidence="5 7" id="KW-1133">Transmembrane helix</keyword>
<evidence type="ECO:0000313" key="9">
    <source>
        <dbReference type="EMBL" id="MBO7748860.1"/>
    </source>
</evidence>
<evidence type="ECO:0000256" key="5">
    <source>
        <dbReference type="ARBA" id="ARBA00022989"/>
    </source>
</evidence>
<dbReference type="PANTHER" id="PTHR30193">
    <property type="entry name" value="ABC TRANSPORTER PERMEASE PROTEIN"/>
    <property type="match status" value="1"/>
</dbReference>
<evidence type="ECO:0000256" key="1">
    <source>
        <dbReference type="ARBA" id="ARBA00004651"/>
    </source>
</evidence>
<dbReference type="InterPro" id="IPR051393">
    <property type="entry name" value="ABC_transporter_permease"/>
</dbReference>
<evidence type="ECO:0000313" key="10">
    <source>
        <dbReference type="Proteomes" id="UP000670947"/>
    </source>
</evidence>
<proteinExistence type="inferred from homology"/>
<keyword evidence="6 7" id="KW-0472">Membrane</keyword>
<dbReference type="CDD" id="cd06261">
    <property type="entry name" value="TM_PBP2"/>
    <property type="match status" value="1"/>
</dbReference>
<evidence type="ECO:0000256" key="3">
    <source>
        <dbReference type="ARBA" id="ARBA00022475"/>
    </source>
</evidence>
<dbReference type="InterPro" id="IPR000515">
    <property type="entry name" value="MetI-like"/>
</dbReference>
<dbReference type="PANTHER" id="PTHR30193:SF1">
    <property type="entry name" value="ABC TRANSPORTER PERMEASE PROTEIN YESP-RELATED"/>
    <property type="match status" value="1"/>
</dbReference>
<sequence>MSKPVSEQAAPAVPRPIRKSFRSNALRKEALWFYALISPWLIGFLAFVFGPMIASFVISLTKWDLLTPAKFVGFKNYAKALHHDPLFWQSLKVTVVYSVFSVPLGLVFSLALALLLNQAAWGMRLFRTIFYMPAVVSGVSVMVLWMWIFNPQIGLLNTVLGYFGISGPGWIFDPKWAMPSLIIMSLWSVGGGMIIWLAGLKGISPMLYEAANLDGANAWQKFRSVTVPMLTPTIFFNLVMGIVGALQTFGQAYVMTKGGPMNSTLFFNYYLFQNAFENFNMGYASALAWFLFVIILALTLVVVKSSDAWVYYEGERK</sequence>
<dbReference type="Gene3D" id="1.10.3720.10">
    <property type="entry name" value="MetI-like"/>
    <property type="match status" value="1"/>
</dbReference>
<evidence type="ECO:0000256" key="4">
    <source>
        <dbReference type="ARBA" id="ARBA00022692"/>
    </source>
</evidence>
<dbReference type="SUPFAM" id="SSF161098">
    <property type="entry name" value="MetI-like"/>
    <property type="match status" value="1"/>
</dbReference>
<keyword evidence="4 7" id="KW-0812">Transmembrane</keyword>
<keyword evidence="3" id="KW-1003">Cell membrane</keyword>
<evidence type="ECO:0000256" key="2">
    <source>
        <dbReference type="ARBA" id="ARBA00022448"/>
    </source>
</evidence>
<evidence type="ECO:0000259" key="8">
    <source>
        <dbReference type="PROSITE" id="PS50928"/>
    </source>
</evidence>
<keyword evidence="10" id="KW-1185">Reference proteome</keyword>
<feature type="transmembrane region" description="Helical" evidence="7">
    <location>
        <begin position="176"/>
        <end position="198"/>
    </location>
</feature>
<protein>
    <submittedName>
        <fullName evidence="9">Sugar ABC transporter permease</fullName>
    </submittedName>
</protein>
<organism evidence="9 10">
    <name type="scientific">Paenibacillus artemisiicola</name>
    <dbReference type="NCBI Taxonomy" id="1172618"/>
    <lineage>
        <taxon>Bacteria</taxon>
        <taxon>Bacillati</taxon>
        <taxon>Bacillota</taxon>
        <taxon>Bacilli</taxon>
        <taxon>Bacillales</taxon>
        <taxon>Paenibacillaceae</taxon>
        <taxon>Paenibacillus</taxon>
    </lineage>
</organism>
<dbReference type="PROSITE" id="PS50928">
    <property type="entry name" value="ABC_TM1"/>
    <property type="match status" value="1"/>
</dbReference>
<comment type="similarity">
    <text evidence="7">Belongs to the binding-protein-dependent transport system permease family.</text>
</comment>
<dbReference type="EMBL" id="JAGGDJ010000080">
    <property type="protein sequence ID" value="MBO7748860.1"/>
    <property type="molecule type" value="Genomic_DNA"/>
</dbReference>
<evidence type="ECO:0000256" key="6">
    <source>
        <dbReference type="ARBA" id="ARBA00023136"/>
    </source>
</evidence>
<evidence type="ECO:0000256" key="7">
    <source>
        <dbReference type="RuleBase" id="RU363032"/>
    </source>
</evidence>
<comment type="subcellular location">
    <subcellularLocation>
        <location evidence="1 7">Cell membrane</location>
        <topology evidence="1 7">Multi-pass membrane protein</topology>
    </subcellularLocation>
</comment>
<keyword evidence="2 7" id="KW-0813">Transport</keyword>
<dbReference type="Proteomes" id="UP000670947">
    <property type="component" value="Unassembled WGS sequence"/>
</dbReference>
<name>A0ABS3WKN9_9BACL</name>
<feature type="domain" description="ABC transmembrane type-1" evidence="8">
    <location>
        <begin position="91"/>
        <end position="302"/>
    </location>
</feature>
<comment type="caution">
    <text evidence="9">The sequence shown here is derived from an EMBL/GenBank/DDBJ whole genome shotgun (WGS) entry which is preliminary data.</text>
</comment>
<dbReference type="Pfam" id="PF00528">
    <property type="entry name" value="BPD_transp_1"/>
    <property type="match status" value="1"/>
</dbReference>